<feature type="transmembrane region" description="Helical" evidence="6">
    <location>
        <begin position="297"/>
        <end position="315"/>
    </location>
</feature>
<dbReference type="InterPro" id="IPR011701">
    <property type="entry name" value="MFS"/>
</dbReference>
<dbReference type="InterPro" id="IPR020846">
    <property type="entry name" value="MFS_dom"/>
</dbReference>
<evidence type="ECO:0000256" key="6">
    <source>
        <dbReference type="SAM" id="Phobius"/>
    </source>
</evidence>
<evidence type="ECO:0000313" key="8">
    <source>
        <dbReference type="EMBL" id="NUW45341.1"/>
    </source>
</evidence>
<dbReference type="EMBL" id="JABWGO010000011">
    <property type="protein sequence ID" value="NUW45341.1"/>
    <property type="molecule type" value="Genomic_DNA"/>
</dbReference>
<keyword evidence="2" id="KW-1003">Cell membrane</keyword>
<evidence type="ECO:0000259" key="7">
    <source>
        <dbReference type="PROSITE" id="PS50850"/>
    </source>
</evidence>
<proteinExistence type="predicted"/>
<sequence>MGRSYWLLLTGFLASSLGTWIYRLALPLLVYDLTGSPLGTGLVYVMEYVPYLLLGMVGGVLADRYDRRRLLVLGDTASAAVTLVLAAMVALGVGRLWPIYLVALLLASVDPLYQPAFRALVPSLVPAERLPQANARVHIGEHAVGMAGPMAGGALVVAFGYQVAVYVDAGSFLLSALLIALIGGRFTATAGRARGRPGAAEGGAGEGRKRWSMGADLREGLRFLVRGDRAVLTTAIMSSACNFGVWLLLADLVYYLSSYHGFTPGEIGVVYAFQGAGAVAGALLGGRLVRVWPPGRIMTWSLLAGGASMLLMTVARGPVPIGLAWTGQFSAAGAMIVATATVRQRLIPDHLLGRVLGTARMIAFASIPLAALAAGLFEAAARDAYAIMVFAGLSWAAIALAVARSPLRRLTVGDVRAGTAAGSAPPSESPPPDRG</sequence>
<dbReference type="PROSITE" id="PS50850">
    <property type="entry name" value="MFS"/>
    <property type="match status" value="1"/>
</dbReference>
<comment type="subcellular location">
    <subcellularLocation>
        <location evidence="1">Cell membrane</location>
        <topology evidence="1">Multi-pass membrane protein</topology>
    </subcellularLocation>
</comment>
<feature type="transmembrane region" description="Helical" evidence="6">
    <location>
        <begin position="268"/>
        <end position="285"/>
    </location>
</feature>
<name>A0A7Y6IVV0_9ACTN</name>
<feature type="transmembrane region" description="Helical" evidence="6">
    <location>
        <begin position="42"/>
        <end position="63"/>
    </location>
</feature>
<evidence type="ECO:0000256" key="5">
    <source>
        <dbReference type="ARBA" id="ARBA00023136"/>
    </source>
</evidence>
<gene>
    <name evidence="8" type="ORF">HT134_35250</name>
</gene>
<accession>A0A7Y6IVV0</accession>
<organism evidence="8 9">
    <name type="scientific">Nonomuraea rhodomycinica</name>
    <dbReference type="NCBI Taxonomy" id="1712872"/>
    <lineage>
        <taxon>Bacteria</taxon>
        <taxon>Bacillati</taxon>
        <taxon>Actinomycetota</taxon>
        <taxon>Actinomycetes</taxon>
        <taxon>Streptosporangiales</taxon>
        <taxon>Streptosporangiaceae</taxon>
        <taxon>Nonomuraea</taxon>
    </lineage>
</organism>
<dbReference type="InterPro" id="IPR036259">
    <property type="entry name" value="MFS_trans_sf"/>
</dbReference>
<dbReference type="PANTHER" id="PTHR23513">
    <property type="entry name" value="INTEGRAL MEMBRANE EFFLUX PROTEIN-RELATED"/>
    <property type="match status" value="1"/>
</dbReference>
<dbReference type="AlphaFoldDB" id="A0A7Y6IVV0"/>
<dbReference type="CDD" id="cd06173">
    <property type="entry name" value="MFS_MefA_like"/>
    <property type="match status" value="1"/>
</dbReference>
<dbReference type="Proteomes" id="UP000546126">
    <property type="component" value="Unassembled WGS sequence"/>
</dbReference>
<comment type="caution">
    <text evidence="8">The sequence shown here is derived from an EMBL/GenBank/DDBJ whole genome shotgun (WGS) entry which is preliminary data.</text>
</comment>
<feature type="transmembrane region" description="Helical" evidence="6">
    <location>
        <begin position="361"/>
        <end position="379"/>
    </location>
</feature>
<keyword evidence="3 6" id="KW-0812">Transmembrane</keyword>
<reference evidence="8 9" key="1">
    <citation type="submission" date="2020-06" db="EMBL/GenBank/DDBJ databases">
        <authorList>
            <person name="Chanama M."/>
        </authorList>
    </citation>
    <scope>NUCLEOTIDE SEQUENCE [LARGE SCALE GENOMIC DNA]</scope>
    <source>
        <strain evidence="8 9">TBRC6557</strain>
    </source>
</reference>
<dbReference type="GO" id="GO:0022857">
    <property type="term" value="F:transmembrane transporter activity"/>
    <property type="evidence" value="ECO:0007669"/>
    <property type="project" value="InterPro"/>
</dbReference>
<feature type="transmembrane region" description="Helical" evidence="6">
    <location>
        <begin position="70"/>
        <end position="93"/>
    </location>
</feature>
<evidence type="ECO:0000313" key="9">
    <source>
        <dbReference type="Proteomes" id="UP000546126"/>
    </source>
</evidence>
<keyword evidence="4 6" id="KW-1133">Transmembrane helix</keyword>
<dbReference type="GO" id="GO:0005886">
    <property type="term" value="C:plasma membrane"/>
    <property type="evidence" value="ECO:0007669"/>
    <property type="project" value="UniProtKB-SubCell"/>
</dbReference>
<keyword evidence="9" id="KW-1185">Reference proteome</keyword>
<feature type="transmembrane region" description="Helical" evidence="6">
    <location>
        <begin position="385"/>
        <end position="403"/>
    </location>
</feature>
<feature type="transmembrane region" description="Helical" evidence="6">
    <location>
        <begin position="321"/>
        <end position="340"/>
    </location>
</feature>
<dbReference type="RefSeq" id="WP_175604801.1">
    <property type="nucleotide sequence ID" value="NZ_JABWGO010000011.1"/>
</dbReference>
<dbReference type="PANTHER" id="PTHR23513:SF6">
    <property type="entry name" value="MAJOR FACILITATOR SUPERFAMILY ASSOCIATED DOMAIN-CONTAINING PROTEIN"/>
    <property type="match status" value="1"/>
</dbReference>
<feature type="transmembrane region" description="Helical" evidence="6">
    <location>
        <begin position="169"/>
        <end position="188"/>
    </location>
</feature>
<protein>
    <submittedName>
        <fullName evidence="8">MFS transporter</fullName>
    </submittedName>
</protein>
<dbReference type="Gene3D" id="1.20.1250.20">
    <property type="entry name" value="MFS general substrate transporter like domains"/>
    <property type="match status" value="1"/>
</dbReference>
<evidence type="ECO:0000256" key="2">
    <source>
        <dbReference type="ARBA" id="ARBA00022475"/>
    </source>
</evidence>
<feature type="transmembrane region" description="Helical" evidence="6">
    <location>
        <begin position="230"/>
        <end position="256"/>
    </location>
</feature>
<feature type="domain" description="Major facilitator superfamily (MFS) profile" evidence="7">
    <location>
        <begin position="4"/>
        <end position="409"/>
    </location>
</feature>
<evidence type="ECO:0000256" key="4">
    <source>
        <dbReference type="ARBA" id="ARBA00022989"/>
    </source>
</evidence>
<dbReference type="SUPFAM" id="SSF103473">
    <property type="entry name" value="MFS general substrate transporter"/>
    <property type="match status" value="1"/>
</dbReference>
<dbReference type="Pfam" id="PF07690">
    <property type="entry name" value="MFS_1"/>
    <property type="match status" value="1"/>
</dbReference>
<evidence type="ECO:0000256" key="3">
    <source>
        <dbReference type="ARBA" id="ARBA00022692"/>
    </source>
</evidence>
<keyword evidence="5 6" id="KW-0472">Membrane</keyword>
<evidence type="ECO:0000256" key="1">
    <source>
        <dbReference type="ARBA" id="ARBA00004651"/>
    </source>
</evidence>